<feature type="region of interest" description="Disordered" evidence="6">
    <location>
        <begin position="591"/>
        <end position="610"/>
    </location>
</feature>
<feature type="binding site" evidence="4">
    <location>
        <position position="244"/>
    </location>
    <ligand>
        <name>Zn(2+)</name>
        <dbReference type="ChEBI" id="CHEBI:29105"/>
        <label>1</label>
    </ligand>
</feature>
<reference evidence="9" key="1">
    <citation type="journal article" date="2020" name="bioRxiv">
        <title>Whole genome comparisons of ergot fungi reveals the divergence and evolution of species within the genus Claviceps are the result of varying mechanisms driving genome evolution and host range expansion.</title>
        <authorList>
            <person name="Wyka S.A."/>
            <person name="Mondo S.J."/>
            <person name="Liu M."/>
            <person name="Dettman J."/>
            <person name="Nalam V."/>
            <person name="Broders K.D."/>
        </authorList>
    </citation>
    <scope>NUCLEOTIDE SEQUENCE</scope>
    <source>
        <strain evidence="9">CCC 602</strain>
    </source>
</reference>
<evidence type="ECO:0000256" key="1">
    <source>
        <dbReference type="ARBA" id="ARBA00022801"/>
    </source>
</evidence>
<dbReference type="PANTHER" id="PTHR10340:SF34">
    <property type="entry name" value="SPHINGOMYELIN PHOSPHODIESTERASE"/>
    <property type="match status" value="1"/>
</dbReference>
<feature type="binding site" evidence="4">
    <location>
        <position position="426"/>
    </location>
    <ligand>
        <name>Zn(2+)</name>
        <dbReference type="ChEBI" id="CHEBI:29105"/>
        <label>1</label>
    </ligand>
</feature>
<dbReference type="AlphaFoldDB" id="A0A9P7NET5"/>
<feature type="binding site" evidence="4">
    <location>
        <position position="282"/>
    </location>
    <ligand>
        <name>Zn(2+)</name>
        <dbReference type="ChEBI" id="CHEBI:29105"/>
        <label>2</label>
    </ligand>
</feature>
<feature type="binding site" evidence="4">
    <location>
        <position position="244"/>
    </location>
    <ligand>
        <name>Zn(2+)</name>
        <dbReference type="ChEBI" id="CHEBI:29105"/>
        <label>2</label>
    </ligand>
</feature>
<dbReference type="EMBL" id="SRPW01000650">
    <property type="protein sequence ID" value="KAG6013105.1"/>
    <property type="molecule type" value="Genomic_DNA"/>
</dbReference>
<keyword evidence="4" id="KW-0479">Metal-binding</keyword>
<feature type="binding site" evidence="4">
    <location>
        <position position="171"/>
    </location>
    <ligand>
        <name>Zn(2+)</name>
        <dbReference type="ChEBI" id="CHEBI:29105"/>
        <label>1</label>
    </ligand>
</feature>
<feature type="disulfide bond" evidence="5">
    <location>
        <begin position="559"/>
        <end position="563"/>
    </location>
</feature>
<dbReference type="InterPro" id="IPR004843">
    <property type="entry name" value="Calcineurin-like_PHP"/>
</dbReference>
<comment type="similarity">
    <text evidence="3">Belongs to the acid sphingomyelinase family.</text>
</comment>
<keyword evidence="2" id="KW-0325">Glycoprotein</keyword>
<dbReference type="SUPFAM" id="SSF56300">
    <property type="entry name" value="Metallo-dependent phosphatases"/>
    <property type="match status" value="1"/>
</dbReference>
<evidence type="ECO:0000256" key="7">
    <source>
        <dbReference type="SAM" id="SignalP"/>
    </source>
</evidence>
<evidence type="ECO:0000259" key="8">
    <source>
        <dbReference type="Pfam" id="PF00149"/>
    </source>
</evidence>
<dbReference type="Pfam" id="PF00149">
    <property type="entry name" value="Metallophos"/>
    <property type="match status" value="1"/>
</dbReference>
<feature type="chain" id="PRO_5040374668" description="Sphingomyelin phosphodiesterase" evidence="7">
    <location>
        <begin position="22"/>
        <end position="648"/>
    </location>
</feature>
<comment type="cofactor">
    <cofactor evidence="4">
        <name>Zn(2+)</name>
        <dbReference type="ChEBI" id="CHEBI:29105"/>
    </cofactor>
    <text evidence="4">Binds 2 Zn(2+) ions per subunit.</text>
</comment>
<feature type="binding site" evidence="4">
    <location>
        <position position="424"/>
    </location>
    <ligand>
        <name>Zn(2+)</name>
        <dbReference type="ChEBI" id="CHEBI:29105"/>
        <label>2</label>
    </ligand>
</feature>
<keyword evidence="10" id="KW-1185">Reference proteome</keyword>
<organism evidence="9 10">
    <name type="scientific">Claviceps pusilla</name>
    <dbReference type="NCBI Taxonomy" id="123648"/>
    <lineage>
        <taxon>Eukaryota</taxon>
        <taxon>Fungi</taxon>
        <taxon>Dikarya</taxon>
        <taxon>Ascomycota</taxon>
        <taxon>Pezizomycotina</taxon>
        <taxon>Sordariomycetes</taxon>
        <taxon>Hypocreomycetidae</taxon>
        <taxon>Hypocreales</taxon>
        <taxon>Clavicipitaceae</taxon>
        <taxon>Claviceps</taxon>
    </lineage>
</organism>
<feature type="disulfide bond" evidence="5">
    <location>
        <begin position="186"/>
        <end position="191"/>
    </location>
</feature>
<feature type="disulfide bond" evidence="5">
    <location>
        <begin position="86"/>
        <end position="97"/>
    </location>
</feature>
<evidence type="ECO:0000256" key="3">
    <source>
        <dbReference type="PIRNR" id="PIRNR000948"/>
    </source>
</evidence>
<dbReference type="InterPro" id="IPR011160">
    <property type="entry name" value="Sphingomy_PDE"/>
</dbReference>
<dbReference type="CDD" id="cd00842">
    <property type="entry name" value="MPP_ASMase"/>
    <property type="match status" value="1"/>
</dbReference>
<dbReference type="Proteomes" id="UP000748025">
    <property type="component" value="Unassembled WGS sequence"/>
</dbReference>
<sequence>MRLNTAALTILAACLFDKAAAQSNERQVRGSLKSDPQTTQETRRGQSDSPVKLPTTCDHCQNLIETVKRLIKVDDRFFIGAAKSACLDSAKYDGEFCDGAMDREAPIIASVLRTMETGSPSSMHFCASFFGVCDLPPIDEWTFKFPPLERCSEEYKAVSGKKPLQIIQYSDVHLDPLYKQGASTECKKPICCRPSGSESLNDTAHPAGLFGDHKCDTPVTLEKSMYQYIKKEFPNAAFALFTGDVVDHGVHNTSRKYNEETIEHAYGTMHDYIDVVYGTIGNHEAHPLNNFEPQILGNKTQWVYDSIFKQWSRGVNDSSSTETKAMGRYSTKYPKGNLRIISLNTNLYYRYNFVLYQKAMQRDPDGQLAWLAKELHAAEEAAENVYIIGHMPLGSSDTLPNASNYFAQIVRRYSKTIKAMFFGHTHADHFQISYGNYVNRLQSNAFAMSYICPSLTPTSGHPAFRVYDVDPETFAVLDATTYIADMSDPNFQTSGPRWKKYYSAKEAYGRVVTPQVTDAAAEISPSFWHNVTEAFQKNETLFDEYMARKSRGWKADSKCRDDCMKKEICALRAGRAQNNCWKPKPLNSLYGHGKRGENDEHHHGHHDSCGAPVSGEWLSRLVEEATLEAMVDRNSDGLNRRGTKTSRS</sequence>
<gene>
    <name evidence="9" type="ORF">E4U43_007490</name>
</gene>
<accession>A0A9P7NET5</accession>
<dbReference type="GO" id="GO:0004767">
    <property type="term" value="F:sphingomyelin phosphodiesterase activity"/>
    <property type="evidence" value="ECO:0007669"/>
    <property type="project" value="UniProtKB-UniRule"/>
</dbReference>
<dbReference type="InterPro" id="IPR041805">
    <property type="entry name" value="ASMase/PPN1_MPP"/>
</dbReference>
<feature type="domain" description="Calcineurin-like phosphoesterase" evidence="8">
    <location>
        <begin position="225"/>
        <end position="427"/>
    </location>
</feature>
<evidence type="ECO:0000256" key="4">
    <source>
        <dbReference type="PIRSR" id="PIRSR000948-1"/>
    </source>
</evidence>
<comment type="function">
    <text evidence="3">Converts sphingomyelin to ceramide.</text>
</comment>
<evidence type="ECO:0000313" key="10">
    <source>
        <dbReference type="Proteomes" id="UP000748025"/>
    </source>
</evidence>
<comment type="caution">
    <text evidence="9">The sequence shown here is derived from an EMBL/GenBank/DDBJ whole genome shotgun (WGS) entry which is preliminary data.</text>
</comment>
<evidence type="ECO:0000256" key="6">
    <source>
        <dbReference type="SAM" id="MobiDB-lite"/>
    </source>
</evidence>
<evidence type="ECO:0000313" key="9">
    <source>
        <dbReference type="EMBL" id="KAG6013105.1"/>
    </source>
</evidence>
<feature type="region of interest" description="Disordered" evidence="6">
    <location>
        <begin position="26"/>
        <end position="53"/>
    </location>
</feature>
<keyword evidence="7" id="KW-0732">Signal</keyword>
<feature type="disulfide bond" evidence="5">
    <location>
        <begin position="192"/>
        <end position="215"/>
    </location>
</feature>
<keyword evidence="3" id="KW-0326">Glycosidase</keyword>
<dbReference type="GO" id="GO:0016020">
    <property type="term" value="C:membrane"/>
    <property type="evidence" value="ECO:0007669"/>
    <property type="project" value="GOC"/>
</dbReference>
<evidence type="ECO:0000256" key="5">
    <source>
        <dbReference type="PIRSR" id="PIRSR000948-2"/>
    </source>
</evidence>
<feature type="binding site" evidence="4">
    <location>
        <position position="390"/>
    </location>
    <ligand>
        <name>Zn(2+)</name>
        <dbReference type="ChEBI" id="CHEBI:29105"/>
        <label>2</label>
    </ligand>
</feature>
<feature type="signal peptide" evidence="7">
    <location>
        <begin position="1"/>
        <end position="21"/>
    </location>
</feature>
<keyword evidence="4" id="KW-0862">Zinc</keyword>
<dbReference type="PIRSF" id="PIRSF000948">
    <property type="entry name" value="Sphingomy_PDE"/>
    <property type="match status" value="1"/>
</dbReference>
<keyword evidence="1 3" id="KW-0378">Hydrolase</keyword>
<feature type="compositionally biased region" description="Basic and acidic residues" evidence="6">
    <location>
        <begin position="594"/>
        <end position="608"/>
    </location>
</feature>
<dbReference type="Gene3D" id="3.60.21.10">
    <property type="match status" value="1"/>
</dbReference>
<dbReference type="InterPro" id="IPR029052">
    <property type="entry name" value="Metallo-depent_PP-like"/>
</dbReference>
<name>A0A9P7NET5_9HYPO</name>
<dbReference type="OrthoDB" id="282973at2759"/>
<dbReference type="GO" id="GO:0046872">
    <property type="term" value="F:metal ion binding"/>
    <property type="evidence" value="ECO:0007669"/>
    <property type="project" value="UniProtKB-KW"/>
</dbReference>
<protein>
    <recommendedName>
        <fullName evidence="3">Sphingomyelin phosphodiesterase</fullName>
    </recommendedName>
</protein>
<dbReference type="GO" id="GO:0016798">
    <property type="term" value="F:hydrolase activity, acting on glycosyl bonds"/>
    <property type="evidence" value="ECO:0007669"/>
    <property type="project" value="UniProtKB-KW"/>
</dbReference>
<proteinExistence type="inferred from homology"/>
<keyword evidence="5" id="KW-1015">Disulfide bond</keyword>
<feature type="binding site" evidence="4">
    <location>
        <position position="173"/>
    </location>
    <ligand>
        <name>Zn(2+)</name>
        <dbReference type="ChEBI" id="CHEBI:29105"/>
        <label>1</label>
    </ligand>
</feature>
<dbReference type="PANTHER" id="PTHR10340">
    <property type="entry name" value="SPHINGOMYELIN PHOSPHODIESTERASE"/>
    <property type="match status" value="1"/>
</dbReference>
<dbReference type="GO" id="GO:0006685">
    <property type="term" value="P:sphingomyelin catabolic process"/>
    <property type="evidence" value="ECO:0007669"/>
    <property type="project" value="UniProtKB-UniRule"/>
</dbReference>
<evidence type="ECO:0000256" key="2">
    <source>
        <dbReference type="ARBA" id="ARBA00023180"/>
    </source>
</evidence>